<evidence type="ECO:0000256" key="5">
    <source>
        <dbReference type="ARBA" id="ARBA00048662"/>
    </source>
</evidence>
<comment type="catalytic activity">
    <reaction evidence="5">
        <text>L-seryl-[protein] + acetyl-CoA = O-acetyl-L-seryl-[protein] + CoA</text>
        <dbReference type="Rhea" id="RHEA:59392"/>
        <dbReference type="Rhea" id="RHEA-COMP:9863"/>
        <dbReference type="Rhea" id="RHEA-COMP:15352"/>
        <dbReference type="ChEBI" id="CHEBI:29999"/>
        <dbReference type="ChEBI" id="CHEBI:57287"/>
        <dbReference type="ChEBI" id="CHEBI:57288"/>
        <dbReference type="ChEBI" id="CHEBI:141128"/>
    </reaction>
    <physiologicalReaction direction="left-to-right" evidence="5">
        <dbReference type="Rhea" id="RHEA:59393"/>
    </physiologicalReaction>
</comment>
<name>A0A0S4TM35_RALSL</name>
<keyword evidence="1" id="KW-0808">Transferase</keyword>
<evidence type="ECO:0000256" key="6">
    <source>
        <dbReference type="SAM" id="MobiDB-lite"/>
    </source>
</evidence>
<proteinExistence type="inferred from homology"/>
<dbReference type="Pfam" id="PF03421">
    <property type="entry name" value="Acetyltransf_14"/>
    <property type="match status" value="1"/>
</dbReference>
<dbReference type="PATRIC" id="fig|305.106.peg.1457"/>
<evidence type="ECO:0000256" key="3">
    <source>
        <dbReference type="ARBA" id="ARBA00023785"/>
    </source>
</evidence>
<feature type="region of interest" description="Disordered" evidence="6">
    <location>
        <begin position="1"/>
        <end position="52"/>
    </location>
</feature>
<evidence type="ECO:0000313" key="7">
    <source>
        <dbReference type="EMBL" id="CUV11152.1"/>
    </source>
</evidence>
<protein>
    <submittedName>
        <fullName evidence="7">Putative type III effector protein</fullName>
    </submittedName>
</protein>
<accession>A0A0S4TM35</accession>
<evidence type="ECO:0000256" key="2">
    <source>
        <dbReference type="ARBA" id="ARBA00023315"/>
    </source>
</evidence>
<organism evidence="7">
    <name type="scientific">Ralstonia solanacearum</name>
    <name type="common">Pseudomonas solanacearum</name>
    <dbReference type="NCBI Taxonomy" id="305"/>
    <lineage>
        <taxon>Bacteria</taxon>
        <taxon>Pseudomonadati</taxon>
        <taxon>Pseudomonadota</taxon>
        <taxon>Betaproteobacteria</taxon>
        <taxon>Burkholderiales</taxon>
        <taxon>Burkholderiaceae</taxon>
        <taxon>Ralstonia</taxon>
        <taxon>Ralstonia solanacearum species complex</taxon>
    </lineage>
</organism>
<dbReference type="EMBL" id="LN899819">
    <property type="protein sequence ID" value="CUV11152.1"/>
    <property type="molecule type" value="Genomic_DNA"/>
</dbReference>
<comment type="catalytic activity">
    <reaction evidence="4">
        <text>L-threonyl-[protein] + acetyl-CoA = O-acetyl-L-threonyl-[protein] + CoA</text>
        <dbReference type="Rhea" id="RHEA:65340"/>
        <dbReference type="Rhea" id="RHEA-COMP:11060"/>
        <dbReference type="Rhea" id="RHEA-COMP:16780"/>
        <dbReference type="ChEBI" id="CHEBI:30013"/>
        <dbReference type="ChEBI" id="CHEBI:57287"/>
        <dbReference type="ChEBI" id="CHEBI:57288"/>
        <dbReference type="ChEBI" id="CHEBI:141025"/>
    </reaction>
    <physiologicalReaction direction="left-to-right" evidence="4">
        <dbReference type="Rhea" id="RHEA:65341"/>
    </physiologicalReaction>
</comment>
<dbReference type="InterPro" id="IPR005083">
    <property type="entry name" value="YopJ-like"/>
</dbReference>
<reference evidence="7" key="1">
    <citation type="submission" date="2015-10" db="EMBL/GenBank/DDBJ databases">
        <authorList>
            <person name="Gilbert D.G."/>
        </authorList>
    </citation>
    <scope>NUCLEOTIDE SEQUENCE</scope>
    <source>
        <strain evidence="7">Phyl III-seqv23</strain>
    </source>
</reference>
<feature type="compositionally biased region" description="Polar residues" evidence="6">
    <location>
        <begin position="25"/>
        <end position="37"/>
    </location>
</feature>
<feature type="compositionally biased region" description="Polar residues" evidence="6">
    <location>
        <begin position="7"/>
        <end position="18"/>
    </location>
</feature>
<sequence>MLKTRITPATQPASTSTVAHPDGATGSQTQPPQTSGTRPRATDARLSRLPARHGLGRTLSAPAVIRYTAPKPDMHPLVAAARLPRITERLDAMRLRLAELKTAYAKGNEAVGRHDMAFLDLLVAMENAKRPALALSMHAIDHSALRAGKANAVTSLANALATSMRTGKQPWHAILSVNGYQTALSVRHDSAHPERISLVVVSSAGEPLSEPEWHQVATLLADKVNRTLKQRRTLRLENVPPRATIDVQCLHTGTQISSDGEAIFALSAAKAMLADKGVETLHLRALANAGQRANAISIQTIENSPDLGPRFFKYMTYPFGTDRLLDARPELKEMPVDKKTGLPLREYQAAHMRPRLPLFGVREPRNTAYEDKRLRLYERAIAHLDRSVQLDGMASYLQALRHAQAGGAEPPAPRDAEFIDRLVDAENMLDPQLHLSAHRVDISKLGTRDASAIASLEPTLAEGLRSGNGWRATLDLGGHHVAIDASHDAQHPTHLSLAVLDGTGSPFSPQDWCNLALTLGKSVSAILRAGNDTRTGKVWLTHLDVSRFQTGPNTALFALMAAKDMKGNAEIADFHKEALAQASGNAAVVGVRGCPGDALLEPEYGDGHASLEAFLREEQIQAYERAIPYFERSLGLPPGTH</sequence>
<dbReference type="AlphaFoldDB" id="A0A0S4TM35"/>
<evidence type="ECO:0000256" key="1">
    <source>
        <dbReference type="ARBA" id="ARBA00022679"/>
    </source>
</evidence>
<keyword evidence="2" id="KW-0012">Acyltransferase</keyword>
<dbReference type="GO" id="GO:0016746">
    <property type="term" value="F:acyltransferase activity"/>
    <property type="evidence" value="ECO:0007669"/>
    <property type="project" value="UniProtKB-KW"/>
</dbReference>
<evidence type="ECO:0000256" key="4">
    <source>
        <dbReference type="ARBA" id="ARBA00048364"/>
    </source>
</evidence>
<gene>
    <name evidence="7" type="ORF">RUN39_v1_70020</name>
</gene>
<comment type="similarity">
    <text evidence="3">Belongs to the acetyltransferase YopJ family.</text>
</comment>